<dbReference type="InterPro" id="IPR027417">
    <property type="entry name" value="P-loop_NTPase"/>
</dbReference>
<proteinExistence type="predicted"/>
<dbReference type="Proteomes" id="UP000572863">
    <property type="component" value="Unassembled WGS sequence"/>
</dbReference>
<gene>
    <name evidence="1" type="ORF">HX871_23955</name>
    <name evidence="2" type="ORF">HX893_07650</name>
</gene>
<name>A0A7Y8KFY5_9PSED</name>
<sequence length="344" mass="38483">MLNALLLKRAMKYLNLSGVALAEKVSALREDGKRTAPETISRWLNGTRPVDPFLMGWIAEMVRSKLMTDDRPRVQLPKAGLIIAIANLKGGVGKTTVAMYLAAIAKSLRLKTTFLFAEYPKTRPYAEHIFRSLEALKIDCPVISPQGILAYRPTAGEIVIVDVANSVTRDSFLPRENSEDRLKADTNGFLKKFRPDIYLVPGDFSSSLDNWALKDFIDSDALDAPVQLLHRPRLMCMDFAATASADGLDVTTELFCPFFIPQAVSTSPALPRDFMSEWENLDQQHHHFQLFEHLLQMLGGEIIDSYQVMQNVQNASLADLLDLAEDTPQFRKDRLNATVLGENT</sequence>
<evidence type="ECO:0000313" key="2">
    <source>
        <dbReference type="EMBL" id="NWE88001.1"/>
    </source>
</evidence>
<dbReference type="SUPFAM" id="SSF52540">
    <property type="entry name" value="P-loop containing nucleoside triphosphate hydrolases"/>
    <property type="match status" value="1"/>
</dbReference>
<dbReference type="Gene3D" id="3.40.50.300">
    <property type="entry name" value="P-loop containing nucleotide triphosphate hydrolases"/>
    <property type="match status" value="1"/>
</dbReference>
<protein>
    <submittedName>
        <fullName evidence="2">ParA family protein</fullName>
    </submittedName>
</protein>
<accession>A0A7Y8KFY5</accession>
<keyword evidence="3" id="KW-1185">Reference proteome</keyword>
<comment type="caution">
    <text evidence="2">The sequence shown here is derived from an EMBL/GenBank/DDBJ whole genome shotgun (WGS) entry which is preliminary data.</text>
</comment>
<reference evidence="3 4" key="1">
    <citation type="submission" date="2020-04" db="EMBL/GenBank/DDBJ databases">
        <title>Molecular characterization of pseudomonads from Agaricus bisporus reveal novel blotch 2 pathogens in Western Europe.</title>
        <authorList>
            <person name="Taparia T."/>
            <person name="Krijger M."/>
            <person name="Haynes E."/>
            <person name="Elpinstone J.G."/>
            <person name="Noble R."/>
            <person name="Van Der Wolf J."/>
        </authorList>
    </citation>
    <scope>NUCLEOTIDE SEQUENCE [LARGE SCALE GENOMIC DNA]</scope>
    <source>
        <strain evidence="1 3">P7774</strain>
        <strain evidence="2 4">P8021</strain>
    </source>
</reference>
<dbReference type="Proteomes" id="UP000585226">
    <property type="component" value="Unassembled WGS sequence"/>
</dbReference>
<dbReference type="AlphaFoldDB" id="A0A7Y8KFY5"/>
<evidence type="ECO:0000313" key="4">
    <source>
        <dbReference type="Proteomes" id="UP000585226"/>
    </source>
</evidence>
<dbReference type="EMBL" id="JACARY010000056">
    <property type="protein sequence ID" value="NWD97489.1"/>
    <property type="molecule type" value="Genomic_DNA"/>
</dbReference>
<organism evidence="2 4">
    <name type="scientific">Pseudomonas reactans</name>
    <dbReference type="NCBI Taxonomy" id="117680"/>
    <lineage>
        <taxon>Bacteria</taxon>
        <taxon>Pseudomonadati</taxon>
        <taxon>Pseudomonadota</taxon>
        <taxon>Gammaproteobacteria</taxon>
        <taxon>Pseudomonadales</taxon>
        <taxon>Pseudomonadaceae</taxon>
        <taxon>Pseudomonas</taxon>
    </lineage>
</organism>
<dbReference type="RefSeq" id="WP_177061368.1">
    <property type="nucleotide sequence ID" value="NZ_JACARY010000056.1"/>
</dbReference>
<evidence type="ECO:0000313" key="3">
    <source>
        <dbReference type="Proteomes" id="UP000572863"/>
    </source>
</evidence>
<dbReference type="EMBL" id="JACASD010000016">
    <property type="protein sequence ID" value="NWE88001.1"/>
    <property type="molecule type" value="Genomic_DNA"/>
</dbReference>
<evidence type="ECO:0000313" key="1">
    <source>
        <dbReference type="EMBL" id="NWD97489.1"/>
    </source>
</evidence>